<dbReference type="GO" id="GO:0031966">
    <property type="term" value="C:mitochondrial membrane"/>
    <property type="evidence" value="ECO:0007669"/>
    <property type="project" value="UniProtKB-ARBA"/>
</dbReference>
<evidence type="ECO:0000256" key="14">
    <source>
        <dbReference type="RuleBase" id="RU000722"/>
    </source>
</evidence>
<evidence type="ECO:0000256" key="12">
    <source>
        <dbReference type="ARBA" id="ARBA00023128"/>
    </source>
</evidence>
<reference evidence="17" key="3">
    <citation type="submission" date="2022-06" db="UniProtKB">
        <authorList>
            <consortium name="EnsemblMetazoa"/>
        </authorList>
    </citation>
    <scope>IDENTIFICATION</scope>
</reference>
<dbReference type="Proteomes" id="UP000007819">
    <property type="component" value="Chromosome A2"/>
</dbReference>
<dbReference type="STRING" id="7029.C4WYD3"/>
<keyword evidence="5 14" id="KW-0444">Lipid biosynthesis</keyword>
<dbReference type="InterPro" id="IPR036736">
    <property type="entry name" value="ACP-like_sf"/>
</dbReference>
<name>C4WYD3_ACYPI</name>
<proteinExistence type="evidence at transcript level"/>
<dbReference type="Gene3D" id="1.10.1200.10">
    <property type="entry name" value="ACP-like"/>
    <property type="match status" value="1"/>
</dbReference>
<dbReference type="NCBIfam" id="TIGR00517">
    <property type="entry name" value="acyl_carrier"/>
    <property type="match status" value="1"/>
</dbReference>
<feature type="domain" description="Carrier" evidence="15">
    <location>
        <begin position="67"/>
        <end position="142"/>
    </location>
</feature>
<dbReference type="PANTHER" id="PTHR20863">
    <property type="entry name" value="ACYL CARRIER PROTEIN"/>
    <property type="match status" value="1"/>
</dbReference>
<organism evidence="16">
    <name type="scientific">Acyrthosiphon pisum</name>
    <name type="common">Pea aphid</name>
    <dbReference type="NCBI Taxonomy" id="7029"/>
    <lineage>
        <taxon>Eukaryota</taxon>
        <taxon>Metazoa</taxon>
        <taxon>Ecdysozoa</taxon>
        <taxon>Arthropoda</taxon>
        <taxon>Hexapoda</taxon>
        <taxon>Insecta</taxon>
        <taxon>Pterygota</taxon>
        <taxon>Neoptera</taxon>
        <taxon>Paraneoptera</taxon>
        <taxon>Hemiptera</taxon>
        <taxon>Sternorrhyncha</taxon>
        <taxon>Aphidomorpha</taxon>
        <taxon>Aphidoidea</taxon>
        <taxon>Aphididae</taxon>
        <taxon>Macrosiphini</taxon>
        <taxon>Acyrthosiphon</taxon>
    </lineage>
</organism>
<dbReference type="KEGG" id="api:100166849"/>
<evidence type="ECO:0000313" key="16">
    <source>
        <dbReference type="EMBL" id="BAH72903.1"/>
    </source>
</evidence>
<evidence type="ECO:0000256" key="6">
    <source>
        <dbReference type="ARBA" id="ARBA00022553"/>
    </source>
</evidence>
<evidence type="ECO:0000256" key="3">
    <source>
        <dbReference type="ARBA" id="ARBA00022448"/>
    </source>
</evidence>
<evidence type="ECO:0000313" key="18">
    <source>
        <dbReference type="Proteomes" id="UP000007819"/>
    </source>
</evidence>
<dbReference type="AlphaFoldDB" id="C4WYD3"/>
<evidence type="ECO:0000313" key="17">
    <source>
        <dbReference type="EnsemblMetazoa" id="NP_001233067.1"/>
    </source>
</evidence>
<keyword evidence="3" id="KW-0813">Transport</keyword>
<keyword evidence="9" id="KW-0809">Transit peptide</keyword>
<evidence type="ECO:0000259" key="15">
    <source>
        <dbReference type="PROSITE" id="PS50075"/>
    </source>
</evidence>
<reference evidence="18" key="2">
    <citation type="submission" date="2010-06" db="EMBL/GenBank/DDBJ databases">
        <authorList>
            <person name="Jiang H."/>
            <person name="Abraham K."/>
            <person name="Ali S."/>
            <person name="Alsbrooks S.L."/>
            <person name="Anim B.N."/>
            <person name="Anosike U.S."/>
            <person name="Attaway T."/>
            <person name="Bandaranaike D.P."/>
            <person name="Battles P.K."/>
            <person name="Bell S.N."/>
            <person name="Bell A.V."/>
            <person name="Beltran B."/>
            <person name="Bickham C."/>
            <person name="Bustamante Y."/>
            <person name="Caleb T."/>
            <person name="Canada A."/>
            <person name="Cardenas V."/>
            <person name="Carter K."/>
            <person name="Chacko J."/>
            <person name="Chandrabose M.N."/>
            <person name="Chavez D."/>
            <person name="Chavez A."/>
            <person name="Chen L."/>
            <person name="Chu H.-S."/>
            <person name="Claassen K.J."/>
            <person name="Cockrell R."/>
            <person name="Collins M."/>
            <person name="Cooper J.A."/>
            <person name="Cree A."/>
            <person name="Curry S.M."/>
            <person name="Da Y."/>
            <person name="Dao M.D."/>
            <person name="Das B."/>
            <person name="Davila M.-L."/>
            <person name="Davy-Carroll L."/>
            <person name="Denson S."/>
            <person name="Dinh H."/>
            <person name="Ebong V.E."/>
            <person name="Edwards J.R."/>
            <person name="Egan A."/>
            <person name="El-Daye J."/>
            <person name="Escobedo L."/>
            <person name="Fernandez S."/>
            <person name="Fernando P.R."/>
            <person name="Flagg N."/>
            <person name="Forbes L.D."/>
            <person name="Fowler R.G."/>
            <person name="Fu Q."/>
            <person name="Gabisi R.A."/>
            <person name="Ganer J."/>
            <person name="Garbino Pronczuk A."/>
            <person name="Garcia R.M."/>
            <person name="Garner T."/>
            <person name="Garrett T.E."/>
            <person name="Gonzalez D.A."/>
            <person name="Hamid H."/>
            <person name="Hawkins E.S."/>
            <person name="Hirani K."/>
            <person name="Hogues M.E."/>
            <person name="Hollins B."/>
            <person name="Hsiao C.-H."/>
            <person name="Jabil R."/>
            <person name="James M.L."/>
            <person name="Jhangiani S.N."/>
            <person name="Johnson B."/>
            <person name="Johnson Q."/>
            <person name="Joshi V."/>
            <person name="Kalu J.B."/>
            <person name="Kam C."/>
            <person name="Kashfia A."/>
            <person name="Keebler J."/>
            <person name="Kisamo H."/>
            <person name="Kovar C.L."/>
            <person name="Lago L.A."/>
            <person name="Lai C.-Y."/>
            <person name="Laidlaw J."/>
            <person name="Lara F."/>
            <person name="Le T.-K."/>
            <person name="Lee S.L."/>
            <person name="Legall F.H."/>
            <person name="Lemon S.J."/>
            <person name="Lewis L.R."/>
            <person name="Li B."/>
            <person name="Liu Y."/>
            <person name="Liu Y.-S."/>
            <person name="Lopez J."/>
            <person name="Lozado R.J."/>
            <person name="Lu J."/>
            <person name="Madu R.C."/>
            <person name="Maheshwari M."/>
            <person name="Maheshwari R."/>
            <person name="Malloy K."/>
            <person name="Martinez E."/>
            <person name="Mathew T."/>
            <person name="Mercado I.C."/>
            <person name="Mercado C."/>
            <person name="Meyer B."/>
            <person name="Montgomery K."/>
            <person name="Morgan M.B."/>
            <person name="Munidasa M."/>
            <person name="Nazareth L.V."/>
            <person name="Nelson J."/>
            <person name="Ng B.M."/>
            <person name="Nguyen N.B."/>
            <person name="Nguyen P.Q."/>
            <person name="Nguyen T."/>
            <person name="Obregon M."/>
            <person name="Okwuonu G.O."/>
            <person name="Onwere C.G."/>
            <person name="Orozco G."/>
            <person name="Parra A."/>
            <person name="Patel S."/>
            <person name="Patil S."/>
            <person name="Perez A."/>
            <person name="Perez Y."/>
            <person name="Pham C."/>
            <person name="Primus E.L."/>
            <person name="Pu L.-L."/>
            <person name="Puazo M."/>
            <person name="Qin X."/>
            <person name="Quiroz J.B."/>
            <person name="Reese J."/>
            <person name="Richards S."/>
            <person name="Rives C.M."/>
            <person name="Robberts R."/>
            <person name="Ruiz S.J."/>
            <person name="Ruiz M.J."/>
            <person name="Santibanez J."/>
            <person name="Schneider B.W."/>
            <person name="Sisson I."/>
            <person name="Smith M."/>
            <person name="Sodergren E."/>
            <person name="Song X.-Z."/>
            <person name="Song B.B."/>
            <person name="Summersgill H."/>
            <person name="Thelus R."/>
            <person name="Thornton R.D."/>
            <person name="Trejos Z.Y."/>
            <person name="Usmani K."/>
            <person name="Vattathil S."/>
            <person name="Villasana D."/>
            <person name="Walker D.L."/>
            <person name="Wang S."/>
            <person name="Wang K."/>
            <person name="White C.S."/>
            <person name="Williams A.C."/>
            <person name="Williamson J."/>
            <person name="Wilson K."/>
            <person name="Woghiren I.O."/>
            <person name="Woodworth J.R."/>
            <person name="Worley K.C."/>
            <person name="Wright R.A."/>
            <person name="Wu W."/>
            <person name="Young L."/>
            <person name="Zhang L."/>
            <person name="Zhang J."/>
            <person name="Zhu Y."/>
            <person name="Muzny D.M."/>
            <person name="Weinstock G."/>
            <person name="Gibbs R.A."/>
        </authorList>
    </citation>
    <scope>NUCLEOTIDE SEQUENCE [LARGE SCALE GENOMIC DNA]</scope>
    <source>
        <strain evidence="18">LSR1</strain>
    </source>
</reference>
<dbReference type="OrthoDB" id="448946at2759"/>
<gene>
    <name evidence="16" type="primary">ACYPI007688</name>
    <name evidence="17" type="synonym">100166849</name>
</gene>
<keyword evidence="4 14" id="KW-0596">Phosphopantetheine</keyword>
<dbReference type="SUPFAM" id="SSF47336">
    <property type="entry name" value="ACP-like"/>
    <property type="match status" value="1"/>
</dbReference>
<evidence type="ECO:0000256" key="11">
    <source>
        <dbReference type="ARBA" id="ARBA00023098"/>
    </source>
</evidence>
<dbReference type="EnsemblMetazoa" id="NM_001246138.2">
    <property type="protein sequence ID" value="NP_001233067.1"/>
    <property type="gene ID" value="LOC100166849"/>
</dbReference>
<protein>
    <recommendedName>
        <fullName evidence="14">Acyl carrier protein</fullName>
    </recommendedName>
</protein>
<keyword evidence="18" id="KW-1185">Reference proteome</keyword>
<keyword evidence="12" id="KW-0496">Mitochondrion</keyword>
<evidence type="ECO:0000256" key="5">
    <source>
        <dbReference type="ARBA" id="ARBA00022516"/>
    </source>
</evidence>
<comment type="subcellular location">
    <subcellularLocation>
        <location evidence="1">Mitochondrion</location>
    </subcellularLocation>
</comment>
<dbReference type="Pfam" id="PF00550">
    <property type="entry name" value="PP-binding"/>
    <property type="match status" value="1"/>
</dbReference>
<evidence type="ECO:0000256" key="10">
    <source>
        <dbReference type="ARBA" id="ARBA00022982"/>
    </source>
</evidence>
<evidence type="ECO:0000256" key="8">
    <source>
        <dbReference type="ARBA" id="ARBA00022832"/>
    </source>
</evidence>
<dbReference type="FunFam" id="1.10.1200.10:FF:000008">
    <property type="entry name" value="Acyl carrier protein"/>
    <property type="match status" value="1"/>
</dbReference>
<dbReference type="PANTHER" id="PTHR20863:SF28">
    <property type="entry name" value="ACYL CARRIER PROTEIN, MITOCHONDRIAL"/>
    <property type="match status" value="1"/>
</dbReference>
<dbReference type="HAMAP" id="MF_01217">
    <property type="entry name" value="Acyl_carrier"/>
    <property type="match status" value="1"/>
</dbReference>
<reference evidence="16" key="1">
    <citation type="submission" date="2009-06" db="EMBL/GenBank/DDBJ databases">
        <title>A full-length cDNA resource of the pea aphid, Acyrthosiphon pisum.</title>
        <authorList>
            <person name="Shigenobu S."/>
            <person name="Nakabachi A."/>
            <person name="Richards S."/>
        </authorList>
    </citation>
    <scope>NUCLEOTIDE SEQUENCE</scope>
    <source>
        <strain evidence="16">LSR1</strain>
        <tissue evidence="16">Whole body</tissue>
    </source>
</reference>
<evidence type="ECO:0000256" key="7">
    <source>
        <dbReference type="ARBA" id="ARBA00022660"/>
    </source>
</evidence>
<keyword evidence="10" id="KW-0249">Electron transport</keyword>
<dbReference type="PROSITE" id="PS50075">
    <property type="entry name" value="CARRIER"/>
    <property type="match status" value="1"/>
</dbReference>
<dbReference type="GO" id="GO:0000036">
    <property type="term" value="F:acyl carrier activity"/>
    <property type="evidence" value="ECO:0007669"/>
    <property type="project" value="TreeGrafter"/>
</dbReference>
<dbReference type="InParanoid" id="C4WYD3"/>
<evidence type="ECO:0000256" key="9">
    <source>
        <dbReference type="ARBA" id="ARBA00022946"/>
    </source>
</evidence>
<dbReference type="GO" id="GO:0045271">
    <property type="term" value="C:respiratory chain complex I"/>
    <property type="evidence" value="ECO:0007669"/>
    <property type="project" value="UniProtKB-ARBA"/>
</dbReference>
<accession>C4WYD3</accession>
<accession>J9K4E6</accession>
<evidence type="ECO:0000256" key="13">
    <source>
        <dbReference type="ARBA" id="ARBA00023160"/>
    </source>
</evidence>
<keyword evidence="8" id="KW-0276">Fatty acid metabolism</keyword>
<dbReference type="InterPro" id="IPR009081">
    <property type="entry name" value="PP-bd_ACP"/>
</dbReference>
<evidence type="ECO:0000256" key="2">
    <source>
        <dbReference type="ARBA" id="ARBA00010930"/>
    </source>
</evidence>
<keyword evidence="7" id="KW-0679">Respiratory chain</keyword>
<dbReference type="GO" id="GO:0000035">
    <property type="term" value="F:acyl binding"/>
    <property type="evidence" value="ECO:0007669"/>
    <property type="project" value="TreeGrafter"/>
</dbReference>
<dbReference type="FunCoup" id="C4WYD3">
    <property type="interactions" value="1758"/>
</dbReference>
<evidence type="ECO:0000256" key="4">
    <source>
        <dbReference type="ARBA" id="ARBA00022450"/>
    </source>
</evidence>
<dbReference type="InterPro" id="IPR003231">
    <property type="entry name" value="ACP"/>
</dbReference>
<comment type="similarity">
    <text evidence="2">Belongs to the acyl carrier protein (ACP) family.</text>
</comment>
<keyword evidence="11" id="KW-0443">Lipid metabolism</keyword>
<keyword evidence="13 14" id="KW-0275">Fatty acid biosynthesis</keyword>
<keyword evidence="6" id="KW-0597">Phosphoprotein</keyword>
<sequence>MMASFGKVLCGTFFTKTSLPVLRCYQMCTVKRYLSQSKNISNLNLQTCRIPVTVMRHYSVKPPMTIEQIKKRILLVLQLYDKVNPDKLSLESHFINDLGLDSLDHVEVIMAIEDEFGFEIPDEDAEKLHRPKDIVQYVCDREDIYD</sequence>
<dbReference type="HOGENOM" id="CLU_108696_0_0_1"/>
<dbReference type="eggNOG" id="KOG1748">
    <property type="taxonomic scope" value="Eukaryota"/>
</dbReference>
<evidence type="ECO:0000256" key="1">
    <source>
        <dbReference type="ARBA" id="ARBA00004173"/>
    </source>
</evidence>
<comment type="function">
    <text evidence="14">Carrier of the growing fatty acid chain in fatty acid biosynthesis.</text>
</comment>
<dbReference type="EMBL" id="AK343132">
    <property type="protein sequence ID" value="BAH72903.1"/>
    <property type="molecule type" value="mRNA"/>
</dbReference>
<dbReference type="NCBIfam" id="NF002148">
    <property type="entry name" value="PRK00982.1-2"/>
    <property type="match status" value="1"/>
</dbReference>